<protein>
    <submittedName>
        <fullName evidence="5">ABC transporter ATP-binding protein YxdL</fullName>
    </submittedName>
</protein>
<dbReference type="PROSITE" id="PS50893">
    <property type="entry name" value="ABC_TRANSPORTER_2"/>
    <property type="match status" value="1"/>
</dbReference>
<evidence type="ECO:0000256" key="2">
    <source>
        <dbReference type="ARBA" id="ARBA00022741"/>
    </source>
</evidence>
<dbReference type="Pfam" id="PF00005">
    <property type="entry name" value="ABC_tran"/>
    <property type="match status" value="1"/>
</dbReference>
<evidence type="ECO:0000256" key="3">
    <source>
        <dbReference type="ARBA" id="ARBA00022840"/>
    </source>
</evidence>
<gene>
    <name evidence="5" type="primary">yxdL_4</name>
    <name evidence="5" type="ORF">PAECIP111894_04358</name>
</gene>
<comment type="caution">
    <text evidence="5">The sequence shown here is derived from an EMBL/GenBank/DDBJ whole genome shotgun (WGS) entry which is preliminary data.</text>
</comment>
<name>A0ABM9BI72_9BACL</name>
<keyword evidence="6" id="KW-1185">Reference proteome</keyword>
<dbReference type="InterPro" id="IPR017871">
    <property type="entry name" value="ABC_transporter-like_CS"/>
</dbReference>
<keyword evidence="3 5" id="KW-0067">ATP-binding</keyword>
<evidence type="ECO:0000256" key="1">
    <source>
        <dbReference type="ARBA" id="ARBA00022448"/>
    </source>
</evidence>
<dbReference type="EMBL" id="CAKMAB010000030">
    <property type="protein sequence ID" value="CAH1058185.1"/>
    <property type="molecule type" value="Genomic_DNA"/>
</dbReference>
<dbReference type="PANTHER" id="PTHR24220">
    <property type="entry name" value="IMPORT ATP-BINDING PROTEIN"/>
    <property type="match status" value="1"/>
</dbReference>
<keyword evidence="1" id="KW-0813">Transport</keyword>
<dbReference type="SMART" id="SM00382">
    <property type="entry name" value="AAA"/>
    <property type="match status" value="1"/>
</dbReference>
<evidence type="ECO:0000313" key="6">
    <source>
        <dbReference type="Proteomes" id="UP000838749"/>
    </source>
</evidence>
<proteinExistence type="predicted"/>
<dbReference type="InterPro" id="IPR017911">
    <property type="entry name" value="MacB-like_ATP-bd"/>
</dbReference>
<dbReference type="GO" id="GO:0005524">
    <property type="term" value="F:ATP binding"/>
    <property type="evidence" value="ECO:0007669"/>
    <property type="project" value="UniProtKB-KW"/>
</dbReference>
<dbReference type="RefSeq" id="WP_234539645.1">
    <property type="nucleotide sequence ID" value="NZ_CAKMAB010000030.1"/>
</dbReference>
<dbReference type="SUPFAM" id="SSF52540">
    <property type="entry name" value="P-loop containing nucleoside triphosphate hydrolases"/>
    <property type="match status" value="1"/>
</dbReference>
<organism evidence="5 6">
    <name type="scientific">Paenibacillus pseudetheri</name>
    <dbReference type="NCBI Taxonomy" id="2897682"/>
    <lineage>
        <taxon>Bacteria</taxon>
        <taxon>Bacillati</taxon>
        <taxon>Bacillota</taxon>
        <taxon>Bacilli</taxon>
        <taxon>Bacillales</taxon>
        <taxon>Paenibacillaceae</taxon>
        <taxon>Paenibacillus</taxon>
    </lineage>
</organism>
<sequence length="240" mass="26585">MNIIQLKGVHQEYQSGPIPEVILESITKSFAAGKVYAVMGPSGSGKTTLLNIIGGILRPVSGEVWLDGENLVKLSEKKLGQLRLNKVGYIFQSFNLLPFLTVEENIFLPIRLVKKDVKPYLERYASLLKSLGIEGKKDVYIHELSGGQQQRVAIARCLLMQPKVILADEPTGNLDSTNGDQFMNLLTAMAREHQITVILVTHDEHIASFADEIIDMKDGCITTNSIRGDKGNENIRRANL</sequence>
<dbReference type="InterPro" id="IPR003593">
    <property type="entry name" value="AAA+_ATPase"/>
</dbReference>
<dbReference type="InterPro" id="IPR027417">
    <property type="entry name" value="P-loop_NTPase"/>
</dbReference>
<dbReference type="PROSITE" id="PS00211">
    <property type="entry name" value="ABC_TRANSPORTER_1"/>
    <property type="match status" value="1"/>
</dbReference>
<accession>A0ABM9BI72</accession>
<dbReference type="Proteomes" id="UP000838749">
    <property type="component" value="Unassembled WGS sequence"/>
</dbReference>
<dbReference type="InterPro" id="IPR015854">
    <property type="entry name" value="ABC_transpr_LolD-like"/>
</dbReference>
<reference evidence="5" key="1">
    <citation type="submission" date="2021-12" db="EMBL/GenBank/DDBJ databases">
        <authorList>
            <person name="Criscuolo A."/>
        </authorList>
    </citation>
    <scope>NUCLEOTIDE SEQUENCE</scope>
    <source>
        <strain evidence="5">CIP111894</strain>
    </source>
</reference>
<dbReference type="CDD" id="cd03255">
    <property type="entry name" value="ABC_MJ0796_LolCDE_FtsE"/>
    <property type="match status" value="1"/>
</dbReference>
<keyword evidence="2" id="KW-0547">Nucleotide-binding</keyword>
<dbReference type="Gene3D" id="3.40.50.300">
    <property type="entry name" value="P-loop containing nucleotide triphosphate hydrolases"/>
    <property type="match status" value="1"/>
</dbReference>
<evidence type="ECO:0000313" key="5">
    <source>
        <dbReference type="EMBL" id="CAH1058185.1"/>
    </source>
</evidence>
<feature type="domain" description="ABC transporter" evidence="4">
    <location>
        <begin position="4"/>
        <end position="239"/>
    </location>
</feature>
<evidence type="ECO:0000259" key="4">
    <source>
        <dbReference type="PROSITE" id="PS50893"/>
    </source>
</evidence>
<dbReference type="InterPro" id="IPR003439">
    <property type="entry name" value="ABC_transporter-like_ATP-bd"/>
</dbReference>